<dbReference type="EMBL" id="CP017782">
    <property type="protein sequence ID" value="AOZ71280.1"/>
    <property type="molecule type" value="Genomic_DNA"/>
</dbReference>
<sequence length="239" mass="26085">MNPIRPALSLGLALAFFVPAPASAYQIDCAILLCLAGGFPPSVPCAQARAEMIRRITPWPVEPPLQIWRCPMHAAFDLPATQRPAARLYQIAATSAQTPRSPALPPSEAKLVDQLVQVATGEYSDGNQTADADISGPEFDFVRSIRVFSVEIAWQRWRGGDADICEQAQSVRVGTYGTQGNFGWRASSVKALPAAFKGVKGWADFSSPDSSHCPGIYKRSVFIEWHDHEGSYGFEQVDY</sequence>
<proteinExistence type="predicted"/>
<dbReference type="RefSeq" id="WP_071167403.1">
    <property type="nucleotide sequence ID" value="NZ_CP017782.1"/>
</dbReference>
<keyword evidence="1" id="KW-0732">Signal</keyword>
<organism evidence="2 3">
    <name type="scientific">Rhodobacter xanthinilyticus</name>
    <dbReference type="NCBI Taxonomy" id="1850250"/>
    <lineage>
        <taxon>Bacteria</taxon>
        <taxon>Pseudomonadati</taxon>
        <taxon>Pseudomonadota</taxon>
        <taxon>Alphaproteobacteria</taxon>
        <taxon>Rhodobacterales</taxon>
        <taxon>Rhodobacter group</taxon>
        <taxon>Rhodobacter</taxon>
    </lineage>
</organism>
<keyword evidence="3" id="KW-1185">Reference proteome</keyword>
<gene>
    <name evidence="2" type="ORF">LPB142_17640</name>
</gene>
<geneLocation type="plasmid" evidence="3">
    <name>pej01</name>
</geneLocation>
<feature type="chain" id="PRO_5009443725" evidence="1">
    <location>
        <begin position="25"/>
        <end position="239"/>
    </location>
</feature>
<dbReference type="Proteomes" id="UP000176562">
    <property type="component" value="Plasmid pEJ01"/>
</dbReference>
<evidence type="ECO:0000256" key="1">
    <source>
        <dbReference type="SAM" id="SignalP"/>
    </source>
</evidence>
<feature type="signal peptide" evidence="1">
    <location>
        <begin position="1"/>
        <end position="24"/>
    </location>
</feature>
<protein>
    <submittedName>
        <fullName evidence="2">Uncharacterized protein</fullName>
    </submittedName>
</protein>
<evidence type="ECO:0000313" key="2">
    <source>
        <dbReference type="EMBL" id="AOZ71280.1"/>
    </source>
</evidence>
<accession>A0A1D9MHN7</accession>
<reference evidence="2 3" key="1">
    <citation type="submission" date="2016-10" db="EMBL/GenBank/DDBJ databases">
        <title>Rhodobacter sp. LPB0142, isolated from sea water.</title>
        <authorList>
            <person name="Kim E."/>
            <person name="Yi H."/>
        </authorList>
    </citation>
    <scope>NUCLEOTIDE SEQUENCE [LARGE SCALE GENOMIC DNA]</scope>
    <source>
        <strain evidence="2 3">LPB0142</strain>
        <plasmid evidence="3">Plasmid pej01</plasmid>
    </source>
</reference>
<name>A0A1D9MHN7_9RHOB</name>
<keyword evidence="2" id="KW-0614">Plasmid</keyword>
<dbReference type="AlphaFoldDB" id="A0A1D9MHN7"/>
<evidence type="ECO:0000313" key="3">
    <source>
        <dbReference type="Proteomes" id="UP000176562"/>
    </source>
</evidence>
<dbReference type="KEGG" id="rhp:LPB142_17640"/>